<dbReference type="Proteomes" id="UP001595900">
    <property type="component" value="Unassembled WGS sequence"/>
</dbReference>
<gene>
    <name evidence="5" type="ORF">ACFOYW_01345</name>
</gene>
<dbReference type="Gene3D" id="3.20.20.60">
    <property type="entry name" value="Phosphoenolpyruvate-binding domains"/>
    <property type="match status" value="1"/>
</dbReference>
<sequence>MTLRELWQTDRPTIGGWCSIPSAFSAELMGRFGFDWVCIDTQHGLIGYEQMTGMLEALNITRTPALVRVPWNSPDNIMKALDAGAHGVIVPMISTADDARAAVGAVKYPPLGTRSWGPIRASLDFPGYSAETANAETAAIVMIETREGVENLEEILSVPGVDAVYVGPMDLALAHGIEPTLNVVNDEHLALIEKILEACQRHGIVAGIHCDGINTIGRWWDLGYRMCTLASDAALLRAAATEALTAADSHPLRGGVARVPEQTTTAGYA</sequence>
<keyword evidence="2" id="KW-0479">Metal-binding</keyword>
<comment type="caution">
    <text evidence="5">The sequence shown here is derived from an EMBL/GenBank/DDBJ whole genome shotgun (WGS) entry which is preliminary data.</text>
</comment>
<dbReference type="InterPro" id="IPR005000">
    <property type="entry name" value="Aldolase/citrate-lyase_domain"/>
</dbReference>
<keyword evidence="6" id="KW-1185">Reference proteome</keyword>
<evidence type="ECO:0000259" key="4">
    <source>
        <dbReference type="Pfam" id="PF03328"/>
    </source>
</evidence>
<evidence type="ECO:0000256" key="3">
    <source>
        <dbReference type="ARBA" id="ARBA00023239"/>
    </source>
</evidence>
<evidence type="ECO:0000256" key="2">
    <source>
        <dbReference type="ARBA" id="ARBA00022723"/>
    </source>
</evidence>
<dbReference type="RefSeq" id="WP_390226779.1">
    <property type="nucleotide sequence ID" value="NZ_JBHSCN010000002.1"/>
</dbReference>
<name>A0ABV8Q0M6_9MICO</name>
<dbReference type="EMBL" id="JBHSCN010000002">
    <property type="protein sequence ID" value="MFC4242002.1"/>
    <property type="molecule type" value="Genomic_DNA"/>
</dbReference>
<comment type="similarity">
    <text evidence="1">Belongs to the HpcH/HpaI aldolase family.</text>
</comment>
<organism evidence="5 6">
    <name type="scientific">Gryllotalpicola reticulitermitis</name>
    <dbReference type="NCBI Taxonomy" id="1184153"/>
    <lineage>
        <taxon>Bacteria</taxon>
        <taxon>Bacillati</taxon>
        <taxon>Actinomycetota</taxon>
        <taxon>Actinomycetes</taxon>
        <taxon>Micrococcales</taxon>
        <taxon>Microbacteriaceae</taxon>
        <taxon>Gryllotalpicola</taxon>
    </lineage>
</organism>
<dbReference type="PANTHER" id="PTHR30502:SF0">
    <property type="entry name" value="PHOSPHOENOLPYRUVATE CARBOXYLASE FAMILY PROTEIN"/>
    <property type="match status" value="1"/>
</dbReference>
<evidence type="ECO:0000313" key="6">
    <source>
        <dbReference type="Proteomes" id="UP001595900"/>
    </source>
</evidence>
<reference evidence="6" key="1">
    <citation type="journal article" date="2019" name="Int. J. Syst. Evol. Microbiol.">
        <title>The Global Catalogue of Microorganisms (GCM) 10K type strain sequencing project: providing services to taxonomists for standard genome sequencing and annotation.</title>
        <authorList>
            <consortium name="The Broad Institute Genomics Platform"/>
            <consortium name="The Broad Institute Genome Sequencing Center for Infectious Disease"/>
            <person name="Wu L."/>
            <person name="Ma J."/>
        </authorList>
    </citation>
    <scope>NUCLEOTIDE SEQUENCE [LARGE SCALE GENOMIC DNA]</scope>
    <source>
        <strain evidence="6">CGMCC 1.10363</strain>
    </source>
</reference>
<evidence type="ECO:0000256" key="1">
    <source>
        <dbReference type="ARBA" id="ARBA00005568"/>
    </source>
</evidence>
<feature type="domain" description="HpcH/HpaI aldolase/citrate lyase" evidence="4">
    <location>
        <begin position="20"/>
        <end position="237"/>
    </location>
</feature>
<accession>A0ABV8Q0M6</accession>
<dbReference type="GO" id="GO:0016829">
    <property type="term" value="F:lyase activity"/>
    <property type="evidence" value="ECO:0007669"/>
    <property type="project" value="UniProtKB-KW"/>
</dbReference>
<dbReference type="InterPro" id="IPR040442">
    <property type="entry name" value="Pyrv_kinase-like_dom_sf"/>
</dbReference>
<dbReference type="Pfam" id="PF03328">
    <property type="entry name" value="HpcH_HpaI"/>
    <property type="match status" value="1"/>
</dbReference>
<dbReference type="SUPFAM" id="SSF51621">
    <property type="entry name" value="Phosphoenolpyruvate/pyruvate domain"/>
    <property type="match status" value="1"/>
</dbReference>
<keyword evidence="3 5" id="KW-0456">Lyase</keyword>
<evidence type="ECO:0000313" key="5">
    <source>
        <dbReference type="EMBL" id="MFC4242002.1"/>
    </source>
</evidence>
<proteinExistence type="inferred from homology"/>
<dbReference type="PANTHER" id="PTHR30502">
    <property type="entry name" value="2-KETO-3-DEOXY-L-RHAMNONATE ALDOLASE"/>
    <property type="match status" value="1"/>
</dbReference>
<dbReference type="InterPro" id="IPR015813">
    <property type="entry name" value="Pyrv/PenolPyrv_kinase-like_dom"/>
</dbReference>
<protein>
    <submittedName>
        <fullName evidence="5">HpcH/HpaI aldolase/citrate lyase family protein</fullName>
    </submittedName>
</protein>
<dbReference type="InterPro" id="IPR050251">
    <property type="entry name" value="HpcH-HpaI_aldolase"/>
</dbReference>